<evidence type="ECO:0000313" key="2">
    <source>
        <dbReference type="Proteomes" id="UP000076078"/>
    </source>
</evidence>
<accession>A0A151ZGK9</accession>
<gene>
    <name evidence="1" type="ORF">DLAC_05729</name>
</gene>
<dbReference type="SUPFAM" id="SSF52047">
    <property type="entry name" value="RNI-like"/>
    <property type="match status" value="1"/>
</dbReference>
<proteinExistence type="predicted"/>
<dbReference type="EMBL" id="LODT01000028">
    <property type="protein sequence ID" value="KYQ93103.1"/>
    <property type="molecule type" value="Genomic_DNA"/>
</dbReference>
<dbReference type="Proteomes" id="UP000076078">
    <property type="component" value="Unassembled WGS sequence"/>
</dbReference>
<protein>
    <recommendedName>
        <fullName evidence="3">F-box domain-containing protein</fullName>
    </recommendedName>
</protein>
<name>A0A151ZGK9_TIELA</name>
<dbReference type="AlphaFoldDB" id="A0A151ZGK9"/>
<dbReference type="InParanoid" id="A0A151ZGK9"/>
<sequence length="821" mass="93971">MENRSLKRTILIDKEDQVEDNDLFLNYYKRYKYINDNNNNSSFLGLKNIYSNNNNNSFNFNSFNNNNYGIIKKLVVPVLPQLQLFDFLSIEIIIKIFNYCNPFYTPLIYVCRDWYQIVRDNKVSLWKELKISINSNNKPILFSPKKSLVLSYFNNGHWKSLQSFSINSIDFKPVMNSPKRNKRPSHHSYINNNNHNNNNSITSFSYNSPYHQSESTTINCINNYSNINNSNSNISSILDNSSNINNMIDYKFLKNIINSLASIENHNLRTLELILPVNQKQLNMIMKQCSNLKSLCFNSLLINDDEFKQIFSQHNHRLKQLSVMIVGQYSNLEEFNNKKNNNWSNKSTLSPMSLYSISAMSSLKTLKFSLLPHFGNYKSIAEQQSEILQSSHEGQEFDRCTSSLGKLTKLRELELSSCAISGTVIEDLIVNSFEGLNKLVLYRNSSLAQLKFTCNTLQSIQLSCLSILEYIEINSSSLEEFVCEGCEALQSTLLFSPNLLDLSFESCSGRLSLMQADRLQNLSLFECSDLTQQSLEDILDSLPSLETLCIYLQQIQNLRLASATLKSLDIEAWSGLLTCVLDCPSLEDFKASESTIETLYLKGNNISNIALDFCDSLRTVLIDVLSCNHFSFTQNHPYKGYLNLPPVDQDEQAQIEQTELGTEVEEDSESRINRSYFLSTNLFLQSQNFIQNCIVLSSNIVGKISTKVVGSLSIEQKSQSTFYYNISKICKFNIYKESSSGKGSSPKFIPIPIQSPTSIHNNNYYLQQQQYNNYIMNSQNCNSMPINCNTSYYSTDSRDSALFDYIDEYGGNSNYLFNGFK</sequence>
<evidence type="ECO:0000313" key="1">
    <source>
        <dbReference type="EMBL" id="KYQ93103.1"/>
    </source>
</evidence>
<evidence type="ECO:0008006" key="3">
    <source>
        <dbReference type="Google" id="ProtNLM"/>
    </source>
</evidence>
<dbReference type="Gene3D" id="3.80.10.10">
    <property type="entry name" value="Ribonuclease Inhibitor"/>
    <property type="match status" value="2"/>
</dbReference>
<reference evidence="1 2" key="1">
    <citation type="submission" date="2015-12" db="EMBL/GenBank/DDBJ databases">
        <title>Dictyostelia acquired genes for synthesis and detection of signals that induce cell-type specialization by lateral gene transfer from prokaryotes.</title>
        <authorList>
            <person name="Gloeckner G."/>
            <person name="Schaap P."/>
        </authorList>
    </citation>
    <scope>NUCLEOTIDE SEQUENCE [LARGE SCALE GENOMIC DNA]</scope>
    <source>
        <strain evidence="1 2">TK</strain>
    </source>
</reference>
<dbReference type="FunCoup" id="A0A151ZGK9">
    <property type="interactions" value="738"/>
</dbReference>
<dbReference type="InterPro" id="IPR032675">
    <property type="entry name" value="LRR_dom_sf"/>
</dbReference>
<organism evidence="1 2">
    <name type="scientific">Tieghemostelium lacteum</name>
    <name type="common">Slime mold</name>
    <name type="synonym">Dictyostelium lacteum</name>
    <dbReference type="NCBI Taxonomy" id="361077"/>
    <lineage>
        <taxon>Eukaryota</taxon>
        <taxon>Amoebozoa</taxon>
        <taxon>Evosea</taxon>
        <taxon>Eumycetozoa</taxon>
        <taxon>Dictyostelia</taxon>
        <taxon>Dictyosteliales</taxon>
        <taxon>Raperosteliaceae</taxon>
        <taxon>Tieghemostelium</taxon>
    </lineage>
</organism>
<keyword evidence="2" id="KW-1185">Reference proteome</keyword>
<dbReference type="OMA" id="NIELDFC"/>
<comment type="caution">
    <text evidence="1">The sequence shown here is derived from an EMBL/GenBank/DDBJ whole genome shotgun (WGS) entry which is preliminary data.</text>
</comment>
<dbReference type="OrthoDB" id="19854at2759"/>